<evidence type="ECO:0000313" key="1">
    <source>
        <dbReference type="EMBL" id="QKE26049.1"/>
    </source>
</evidence>
<keyword evidence="2" id="KW-1185">Reference proteome</keyword>
<evidence type="ECO:0000313" key="2">
    <source>
        <dbReference type="Proteomes" id="UP000502065"/>
    </source>
</evidence>
<organism evidence="1 2">
    <name type="scientific">Arcobacter aquimarinus</name>
    <dbReference type="NCBI Taxonomy" id="1315211"/>
    <lineage>
        <taxon>Bacteria</taxon>
        <taxon>Pseudomonadati</taxon>
        <taxon>Campylobacterota</taxon>
        <taxon>Epsilonproteobacteria</taxon>
        <taxon>Campylobacterales</taxon>
        <taxon>Arcobacteraceae</taxon>
        <taxon>Arcobacter</taxon>
    </lineage>
</organism>
<accession>A0AAE7E1E9</accession>
<sequence>MLFYVSLYSGRSDSVYFEADNKNDVLNFFDSLSDCVVTNIKKVVYSKEYLIGTGSGALAYDSVQTKRTIKAMVQTKNYTNIIEIRFPKENLTRQTIETNIKKYLLLNGEKIETILSMLEVD</sequence>
<dbReference type="Proteomes" id="UP000502065">
    <property type="component" value="Chromosome"/>
</dbReference>
<reference evidence="1 2" key="1">
    <citation type="submission" date="2018-07" db="EMBL/GenBank/DDBJ databases">
        <title>Identification of phenol metabolism pathways in Arcobacter.</title>
        <authorList>
            <person name="Miller W.G."/>
            <person name="Yee E."/>
            <person name="Bono J.L."/>
        </authorList>
    </citation>
    <scope>NUCLEOTIDE SEQUENCE [LARGE SCALE GENOMIC DNA]</scope>
    <source>
        <strain evidence="1 2">W63</strain>
    </source>
</reference>
<dbReference type="KEGG" id="aaqi:AAQM_1300"/>
<dbReference type="RefSeq" id="WP_171920670.1">
    <property type="nucleotide sequence ID" value="NZ_CBCSAE010000004.1"/>
</dbReference>
<protein>
    <submittedName>
        <fullName evidence="1">Uncharacterized protein</fullName>
    </submittedName>
</protein>
<gene>
    <name evidence="1" type="ORF">AAQM_1300</name>
</gene>
<name>A0AAE7E1E9_9BACT</name>
<proteinExistence type="predicted"/>
<dbReference type="EMBL" id="CP030944">
    <property type="protein sequence ID" value="QKE26049.1"/>
    <property type="molecule type" value="Genomic_DNA"/>
</dbReference>
<dbReference type="AlphaFoldDB" id="A0AAE7E1E9"/>